<feature type="repeat" description="PPR" evidence="1">
    <location>
        <begin position="346"/>
        <end position="381"/>
    </location>
</feature>
<protein>
    <recommendedName>
        <fullName evidence="3">Mtf2-like C-terminal domain-containing protein</fullName>
    </recommendedName>
</protein>
<dbReference type="InterPro" id="IPR043837">
    <property type="entry name" value="Mtf2-like_C"/>
</dbReference>
<dbReference type="PROSITE" id="PS51375">
    <property type="entry name" value="PPR"/>
    <property type="match status" value="1"/>
</dbReference>
<dbReference type="PANTHER" id="PTHR39468">
    <property type="entry name" value="CHROMOSOME 7, WHOLE GENOME SHOTGUN SEQUENCE"/>
    <property type="match status" value="1"/>
</dbReference>
<dbReference type="Proteomes" id="UP001390339">
    <property type="component" value="Unassembled WGS sequence"/>
</dbReference>
<feature type="domain" description="Mtf2-like C-terminal" evidence="3">
    <location>
        <begin position="204"/>
        <end position="427"/>
    </location>
</feature>
<dbReference type="Pfam" id="PF19189">
    <property type="entry name" value="Mtf2"/>
    <property type="match status" value="1"/>
</dbReference>
<name>A0ABR2JMF2_9PEZI</name>
<accession>A0ABR2JMF2</accession>
<feature type="region of interest" description="Disordered" evidence="2">
    <location>
        <begin position="164"/>
        <end position="184"/>
    </location>
</feature>
<reference evidence="4 5" key="1">
    <citation type="journal article" date="2024" name="IMA Fungus">
        <title>Apiospora arundinis, a panoply of carbohydrate-active enzymes and secondary metabolites.</title>
        <authorList>
            <person name="Sorensen T."/>
            <person name="Petersen C."/>
            <person name="Muurmann A.T."/>
            <person name="Christiansen J.V."/>
            <person name="Brundto M.L."/>
            <person name="Overgaard C.K."/>
            <person name="Boysen A.T."/>
            <person name="Wollenberg R.D."/>
            <person name="Larsen T.O."/>
            <person name="Sorensen J.L."/>
            <person name="Nielsen K.L."/>
            <person name="Sondergaard T.E."/>
        </authorList>
    </citation>
    <scope>NUCLEOTIDE SEQUENCE [LARGE SCALE GENOMIC DNA]</scope>
    <source>
        <strain evidence="4 5">AAU 773</strain>
    </source>
</reference>
<gene>
    <name evidence="4" type="ORF">PGQ11_001314</name>
</gene>
<proteinExistence type="predicted"/>
<evidence type="ECO:0000256" key="2">
    <source>
        <dbReference type="SAM" id="MobiDB-lite"/>
    </source>
</evidence>
<comment type="caution">
    <text evidence="4">The sequence shown here is derived from an EMBL/GenBank/DDBJ whole genome shotgun (WGS) entry which is preliminary data.</text>
</comment>
<dbReference type="InterPro" id="IPR040009">
    <property type="entry name" value="Mtf2/C5D6.12-like"/>
</dbReference>
<sequence>MSTSYLPFLYQTRTILCTRLPLNRTVARTLHTTSTRFAKRDKHIPFESDVRTDEEVLPQAKEKKTGTITPTERQTFESIFADIAARGSVPRLDDDLPLPSPTARRSTNFILNAAANEMVDTRAEIVASPAQMAEASKDRSKALLRFPPSLRAAANRAFNILKPNYPSDEATESIGSTSQAEADEPPNSVLLRMVEMNAKREPEERRVNELMESASSDFELWEILEEEVFSLPGKFGLVMRPDAQQQRIQEKQAIEENRSKKRKKVPAQERKLMKHMAKLQREQELTDEELAERKQNMYQYGPLYPAFLLKGLRLLDSNFPQSSRLTLNVLPRVKELGLESYVLGVSTPFYNELLRIYYHRYGDLERMLDLLEEMRHSGLYFDEGTASILDQVHNQTKNLANGKYGPFGQVLMTMPEYEDSVRTRIGHWKRGVDISIQQRDHDIDYQKLR</sequence>
<evidence type="ECO:0000313" key="4">
    <source>
        <dbReference type="EMBL" id="KAK8880020.1"/>
    </source>
</evidence>
<evidence type="ECO:0000256" key="1">
    <source>
        <dbReference type="PROSITE-ProRule" id="PRU00708"/>
    </source>
</evidence>
<dbReference type="EMBL" id="JAPCWZ010000001">
    <property type="protein sequence ID" value="KAK8880020.1"/>
    <property type="molecule type" value="Genomic_DNA"/>
</dbReference>
<dbReference type="PANTHER" id="PTHR39468:SF1">
    <property type="entry name" value="MTF2-LIKE C-TERMINAL DOMAIN-CONTAINING PROTEIN"/>
    <property type="match status" value="1"/>
</dbReference>
<dbReference type="InterPro" id="IPR002885">
    <property type="entry name" value="PPR_rpt"/>
</dbReference>
<evidence type="ECO:0000259" key="3">
    <source>
        <dbReference type="Pfam" id="PF19189"/>
    </source>
</evidence>
<evidence type="ECO:0000313" key="5">
    <source>
        <dbReference type="Proteomes" id="UP001390339"/>
    </source>
</evidence>
<organism evidence="4 5">
    <name type="scientific">Apiospora arundinis</name>
    <dbReference type="NCBI Taxonomy" id="335852"/>
    <lineage>
        <taxon>Eukaryota</taxon>
        <taxon>Fungi</taxon>
        <taxon>Dikarya</taxon>
        <taxon>Ascomycota</taxon>
        <taxon>Pezizomycotina</taxon>
        <taxon>Sordariomycetes</taxon>
        <taxon>Xylariomycetidae</taxon>
        <taxon>Amphisphaeriales</taxon>
        <taxon>Apiosporaceae</taxon>
        <taxon>Apiospora</taxon>
    </lineage>
</organism>
<keyword evidence="5" id="KW-1185">Reference proteome</keyword>